<feature type="transmembrane region" description="Helical" evidence="7">
    <location>
        <begin position="178"/>
        <end position="198"/>
    </location>
</feature>
<dbReference type="EMBL" id="NMUQ01000002">
    <property type="protein sequence ID" value="OXM14558.1"/>
    <property type="molecule type" value="Genomic_DNA"/>
</dbReference>
<feature type="transmembrane region" description="Helical" evidence="7">
    <location>
        <begin position="483"/>
        <end position="505"/>
    </location>
</feature>
<feature type="transmembrane region" description="Helical" evidence="7">
    <location>
        <begin position="452"/>
        <end position="471"/>
    </location>
</feature>
<dbReference type="InterPro" id="IPR002797">
    <property type="entry name" value="Polysacc_synth"/>
</dbReference>
<evidence type="ECO:0000256" key="1">
    <source>
        <dbReference type="ARBA" id="ARBA00004651"/>
    </source>
</evidence>
<gene>
    <name evidence="8" type="ORF">CGZ75_16635</name>
</gene>
<protein>
    <submittedName>
        <fullName evidence="8">Polysaccharide biosynthesis protein</fullName>
    </submittedName>
</protein>
<proteinExistence type="predicted"/>
<feature type="compositionally biased region" description="Basic and acidic residues" evidence="6">
    <location>
        <begin position="283"/>
        <end position="313"/>
    </location>
</feature>
<feature type="transmembrane region" description="Helical" evidence="7">
    <location>
        <begin position="219"/>
        <end position="237"/>
    </location>
</feature>
<dbReference type="Pfam" id="PF01943">
    <property type="entry name" value="Polysacc_synt"/>
    <property type="match status" value="1"/>
</dbReference>
<feature type="transmembrane region" description="Helical" evidence="7">
    <location>
        <begin position="412"/>
        <end position="432"/>
    </location>
</feature>
<dbReference type="AlphaFoldDB" id="A0A229NXG7"/>
<evidence type="ECO:0000256" key="3">
    <source>
        <dbReference type="ARBA" id="ARBA00022692"/>
    </source>
</evidence>
<feature type="transmembrane region" description="Helical" evidence="7">
    <location>
        <begin position="517"/>
        <end position="536"/>
    </location>
</feature>
<evidence type="ECO:0000256" key="5">
    <source>
        <dbReference type="ARBA" id="ARBA00023136"/>
    </source>
</evidence>
<reference evidence="8 9" key="1">
    <citation type="submission" date="2017-07" db="EMBL/GenBank/DDBJ databases">
        <title>Paenibacillus herberti R33 genome sequencing and assembly.</title>
        <authorList>
            <person name="Su W."/>
        </authorList>
    </citation>
    <scope>NUCLEOTIDE SEQUENCE [LARGE SCALE GENOMIC DNA]</scope>
    <source>
        <strain evidence="8 9">R33</strain>
    </source>
</reference>
<dbReference type="GO" id="GO:0005886">
    <property type="term" value="C:plasma membrane"/>
    <property type="evidence" value="ECO:0007669"/>
    <property type="project" value="UniProtKB-SubCell"/>
</dbReference>
<keyword evidence="5 7" id="KW-0472">Membrane</keyword>
<feature type="transmembrane region" description="Helical" evidence="7">
    <location>
        <begin position="542"/>
        <end position="570"/>
    </location>
</feature>
<sequence length="671" mass="69472">MAHTNGSETRCSPGMAHFNGNERGAGIWIGQDRYRIRYNGERIGERKGNMGQQARNGKDNGGKGVLGGAVVLAGAALLSKLIGTLQKIPLQNVAGDRVFGIYNAVYPFYQLILVLATAGLPLAVSIRTASLLEKGDRTGARRAAAAGIVLLSLLGVAGFALLWAGAEHFAALIGDPAAAHSIRAVAAALWFAPALAALRGYTQGYGDMRPTAWSQLAEQVIRVAAMLMLLRIGWSAGWNEEKLAAGAMSGSFFGGAAGLLLLIILMRKGDKDGPLRDTSVPVLEKKQRSRIHMEREQEQEREQEREQEQEREREQESRWSWLLRIARRRARRGQKPDGQSVPETLAGGGFRPFTQEMRRLGVLALPVALGAIVAPVLGAIDAFTVPRLLRQAGLGEVEAMTAFGLYSRGQPLIQLVAMVAGAAAGAIVPQLVRLRRAAPADAADAARLALRVSALAGAAAAAGLILLAKPLNVMFYTDAQATGTLALVGSTALAAALSAVCAPLLQGLGALRIPAALLLLAALAKAALNAALVPPLGIAGAAWAGIAATALAALLGALAAARFAGALAAAAPRSAGARLRQLAATALALAAMSAAVLAAMRVVAVLAAPALPPRLAAAAQVLAGVALGAAVYGAALLRLGAVAAAELRRLPGGEALAARLARWRLLPRRQD</sequence>
<organism evidence="8 9">
    <name type="scientific">Paenibacillus herberti</name>
    <dbReference type="NCBI Taxonomy" id="1619309"/>
    <lineage>
        <taxon>Bacteria</taxon>
        <taxon>Bacillati</taxon>
        <taxon>Bacillota</taxon>
        <taxon>Bacilli</taxon>
        <taxon>Bacillales</taxon>
        <taxon>Paenibacillaceae</taxon>
        <taxon>Paenibacillus</taxon>
    </lineage>
</organism>
<evidence type="ECO:0000313" key="8">
    <source>
        <dbReference type="EMBL" id="OXM14558.1"/>
    </source>
</evidence>
<accession>A0A229NXG7</accession>
<evidence type="ECO:0000256" key="7">
    <source>
        <dbReference type="SAM" id="Phobius"/>
    </source>
</evidence>
<comment type="subcellular location">
    <subcellularLocation>
        <location evidence="1">Cell membrane</location>
        <topology evidence="1">Multi-pass membrane protein</topology>
    </subcellularLocation>
</comment>
<feature type="transmembrane region" description="Helical" evidence="7">
    <location>
        <begin position="617"/>
        <end position="639"/>
    </location>
</feature>
<name>A0A229NXG7_9BACL</name>
<dbReference type="PANTHER" id="PTHR30250">
    <property type="entry name" value="PST FAMILY PREDICTED COLANIC ACID TRANSPORTER"/>
    <property type="match status" value="1"/>
</dbReference>
<dbReference type="OrthoDB" id="9775950at2"/>
<feature type="transmembrane region" description="Helical" evidence="7">
    <location>
        <begin position="243"/>
        <end position="266"/>
    </location>
</feature>
<feature type="transmembrane region" description="Helical" evidence="7">
    <location>
        <begin position="144"/>
        <end position="166"/>
    </location>
</feature>
<comment type="caution">
    <text evidence="8">The sequence shown here is derived from an EMBL/GenBank/DDBJ whole genome shotgun (WGS) entry which is preliminary data.</text>
</comment>
<feature type="transmembrane region" description="Helical" evidence="7">
    <location>
        <begin position="360"/>
        <end position="380"/>
    </location>
</feature>
<keyword evidence="4 7" id="KW-1133">Transmembrane helix</keyword>
<feature type="transmembrane region" description="Helical" evidence="7">
    <location>
        <begin position="582"/>
        <end position="611"/>
    </location>
</feature>
<feature type="transmembrane region" description="Helical" evidence="7">
    <location>
        <begin position="65"/>
        <end position="85"/>
    </location>
</feature>
<dbReference type="PANTHER" id="PTHR30250:SF29">
    <property type="entry name" value="POLYSACCHARIDE BIOSYNTHESIS PROTEIN C-TERMINAL DOMAIN-CONTAINING PROTEIN"/>
    <property type="match status" value="1"/>
</dbReference>
<keyword evidence="9" id="KW-1185">Reference proteome</keyword>
<keyword evidence="2" id="KW-1003">Cell membrane</keyword>
<evidence type="ECO:0000256" key="6">
    <source>
        <dbReference type="SAM" id="MobiDB-lite"/>
    </source>
</evidence>
<feature type="transmembrane region" description="Helical" evidence="7">
    <location>
        <begin position="105"/>
        <end position="124"/>
    </location>
</feature>
<dbReference type="Proteomes" id="UP000215145">
    <property type="component" value="Unassembled WGS sequence"/>
</dbReference>
<dbReference type="InterPro" id="IPR050833">
    <property type="entry name" value="Poly_Biosynth_Transport"/>
</dbReference>
<feature type="region of interest" description="Disordered" evidence="6">
    <location>
        <begin position="275"/>
        <end position="313"/>
    </location>
</feature>
<evidence type="ECO:0000256" key="4">
    <source>
        <dbReference type="ARBA" id="ARBA00022989"/>
    </source>
</evidence>
<keyword evidence="3 7" id="KW-0812">Transmembrane</keyword>
<evidence type="ECO:0000256" key="2">
    <source>
        <dbReference type="ARBA" id="ARBA00022475"/>
    </source>
</evidence>
<evidence type="ECO:0000313" key="9">
    <source>
        <dbReference type="Proteomes" id="UP000215145"/>
    </source>
</evidence>